<keyword evidence="1" id="KW-0812">Transmembrane</keyword>
<evidence type="ECO:0000256" key="1">
    <source>
        <dbReference type="SAM" id="Phobius"/>
    </source>
</evidence>
<sequence>MAISAYAAAVSSLAAVASFSVNYFDKRKDRHRQILVEMEEAALLPERLTFDRLGLTHDGSPLEPATLYRIKCTNVGRKTLTPVDTDKPFTATLADGELIEAKVGRISNSDAQLEVLEDAAADLSARRVQAPKTLVNRGNSILFLIIASANTKPPAVTLHADDFELVRKEDSARAESRLSVAAVLTLVFSVIGLITGTIALLSAL</sequence>
<feature type="transmembrane region" description="Helical" evidence="1">
    <location>
        <begin position="178"/>
        <end position="201"/>
    </location>
</feature>
<keyword evidence="1" id="KW-0472">Membrane</keyword>
<protein>
    <submittedName>
        <fullName evidence="2">Uncharacterized protein</fullName>
    </submittedName>
</protein>
<evidence type="ECO:0000313" key="2">
    <source>
        <dbReference type="EMBL" id="SNY57317.1"/>
    </source>
</evidence>
<evidence type="ECO:0000313" key="3">
    <source>
        <dbReference type="Proteomes" id="UP000219612"/>
    </source>
</evidence>
<gene>
    <name evidence="2" type="ORF">SAMN05421748_11895</name>
</gene>
<dbReference type="EMBL" id="OBDY01000018">
    <property type="protein sequence ID" value="SNY57317.1"/>
    <property type="molecule type" value="Genomic_DNA"/>
</dbReference>
<accession>A0A285JBS7</accession>
<feature type="transmembrane region" description="Helical" evidence="1">
    <location>
        <begin position="6"/>
        <end position="24"/>
    </location>
</feature>
<organism evidence="2 3">
    <name type="scientific">Paractinoplanes atraurantiacus</name>
    <dbReference type="NCBI Taxonomy" id="1036182"/>
    <lineage>
        <taxon>Bacteria</taxon>
        <taxon>Bacillati</taxon>
        <taxon>Actinomycetota</taxon>
        <taxon>Actinomycetes</taxon>
        <taxon>Micromonosporales</taxon>
        <taxon>Micromonosporaceae</taxon>
        <taxon>Paractinoplanes</taxon>
    </lineage>
</organism>
<reference evidence="2 3" key="1">
    <citation type="submission" date="2017-09" db="EMBL/GenBank/DDBJ databases">
        <authorList>
            <person name="Ehlers B."/>
            <person name="Leendertz F.H."/>
        </authorList>
    </citation>
    <scope>NUCLEOTIDE SEQUENCE [LARGE SCALE GENOMIC DNA]</scope>
    <source>
        <strain evidence="2 3">CGMCC 4.6857</strain>
    </source>
</reference>
<proteinExistence type="predicted"/>
<keyword evidence="3" id="KW-1185">Reference proteome</keyword>
<name>A0A285JBS7_9ACTN</name>
<dbReference type="AlphaFoldDB" id="A0A285JBS7"/>
<keyword evidence="1" id="KW-1133">Transmembrane helix</keyword>
<dbReference type="Proteomes" id="UP000219612">
    <property type="component" value="Unassembled WGS sequence"/>
</dbReference>